<dbReference type="Gene3D" id="2.130.10.130">
    <property type="entry name" value="Integrin alpha, N-terminal"/>
    <property type="match status" value="7"/>
</dbReference>
<evidence type="ECO:0000256" key="4">
    <source>
        <dbReference type="SAM" id="SignalP"/>
    </source>
</evidence>
<dbReference type="Pfam" id="PF18962">
    <property type="entry name" value="Por_Secre_tail"/>
    <property type="match status" value="1"/>
</dbReference>
<protein>
    <submittedName>
        <fullName evidence="6">T9SS type A sorting domain-containing protein</fullName>
    </submittedName>
</protein>
<dbReference type="InterPro" id="IPR013519">
    <property type="entry name" value="Int_alpha_beta-p"/>
</dbReference>
<gene>
    <name evidence="6" type="ORF">MUN68_011745</name>
</gene>
<dbReference type="SUPFAM" id="SSF69318">
    <property type="entry name" value="Integrin alpha N-terminal domain"/>
    <property type="match status" value="2"/>
</dbReference>
<keyword evidence="7" id="KW-1185">Reference proteome</keyword>
<feature type="signal peptide" evidence="4">
    <location>
        <begin position="1"/>
        <end position="21"/>
    </location>
</feature>
<accession>A0ABY7RUZ2</accession>
<evidence type="ECO:0000256" key="2">
    <source>
        <dbReference type="ARBA" id="ARBA00022737"/>
    </source>
</evidence>
<evidence type="ECO:0000313" key="6">
    <source>
        <dbReference type="EMBL" id="WCO00739.1"/>
    </source>
</evidence>
<dbReference type="InterPro" id="IPR013517">
    <property type="entry name" value="FG-GAP"/>
</dbReference>
<dbReference type="Pfam" id="PF14312">
    <property type="entry name" value="FG-GAP_2"/>
    <property type="match status" value="14"/>
</dbReference>
<dbReference type="PROSITE" id="PS51470">
    <property type="entry name" value="FG_GAP"/>
    <property type="match status" value="3"/>
</dbReference>
<evidence type="ECO:0000259" key="5">
    <source>
        <dbReference type="Pfam" id="PF18962"/>
    </source>
</evidence>
<feature type="domain" description="Secretion system C-terminal sorting" evidence="5">
    <location>
        <begin position="1264"/>
        <end position="1320"/>
    </location>
</feature>
<dbReference type="RefSeq" id="WP_249996085.1">
    <property type="nucleotide sequence ID" value="NZ_CP116221.1"/>
</dbReference>
<dbReference type="InterPro" id="IPR026444">
    <property type="entry name" value="Secre_tail"/>
</dbReference>
<keyword evidence="2" id="KW-0677">Repeat</keyword>
<dbReference type="EMBL" id="CP116221">
    <property type="protein sequence ID" value="WCO00739.1"/>
    <property type="molecule type" value="Genomic_DNA"/>
</dbReference>
<evidence type="ECO:0000256" key="1">
    <source>
        <dbReference type="ARBA" id="ARBA00022729"/>
    </source>
</evidence>
<evidence type="ECO:0000256" key="3">
    <source>
        <dbReference type="ARBA" id="ARBA00023180"/>
    </source>
</evidence>
<keyword evidence="1 4" id="KW-0732">Signal</keyword>
<name>A0ABY7RUZ2_9FLAO</name>
<feature type="chain" id="PRO_5046605094" evidence="4">
    <location>
        <begin position="22"/>
        <end position="1322"/>
    </location>
</feature>
<dbReference type="PANTHER" id="PTHR36220:SF1">
    <property type="entry name" value="GAMMA TUBULIN COMPLEX COMPONENT C-TERMINAL DOMAIN-CONTAINING PROTEIN"/>
    <property type="match status" value="1"/>
</dbReference>
<organism evidence="6 7">
    <name type="scientific">Psychroserpens ponticola</name>
    <dbReference type="NCBI Taxonomy" id="2932268"/>
    <lineage>
        <taxon>Bacteria</taxon>
        <taxon>Pseudomonadati</taxon>
        <taxon>Bacteroidota</taxon>
        <taxon>Flavobacteriia</taxon>
        <taxon>Flavobacteriales</taxon>
        <taxon>Flavobacteriaceae</taxon>
        <taxon>Psychroserpens</taxon>
    </lineage>
</organism>
<dbReference type="Proteomes" id="UP001202717">
    <property type="component" value="Chromosome"/>
</dbReference>
<dbReference type="SMART" id="SM00191">
    <property type="entry name" value="Int_alpha"/>
    <property type="match status" value="10"/>
</dbReference>
<dbReference type="NCBIfam" id="TIGR04183">
    <property type="entry name" value="Por_Secre_tail"/>
    <property type="match status" value="1"/>
</dbReference>
<evidence type="ECO:0000313" key="7">
    <source>
        <dbReference type="Proteomes" id="UP001202717"/>
    </source>
</evidence>
<dbReference type="PANTHER" id="PTHR36220">
    <property type="entry name" value="UNNAMED PRODUCT"/>
    <property type="match status" value="1"/>
</dbReference>
<sequence length="1322" mass="139122">MKKQVLWALAFILFTTYNLQAQNWDEISKALASDAAAQDAYGFSVDIDGDYAIVGARSNDDSGVDSGSAYILVRSGDEWTEQAKLTASDAAAGDQFGYSVAISGDYAIVGAPFDDDGASQTGSTYIFIRSGSTWSQQTKLNASDRGTDDRFGTSVAIDNDYVIISAPNDDVVGSNSGSAYIFNRSGVTWSEQTKLLASDTAHVDFFGQSVAISGDYAIVGAPGNDDNGTDSGSAYIFNRSGNTWTEQSKLLASDAAASDQFGLSVSISGDYIAIGSPFDDDDGSSSGSAYVFLRSGSAWSQQEKLTAADGAASDLFGISIAIGGDYINIGARGADASGTNSGAAYMYMRSGSNWSQQEKFVPADGATGDLFGWSVGIDGVNTNAIVGAPVNSDAGSGSGSAYVFELETPEPPADVNWNEIINATASDGAANDDYGHSVSINGDYAIVGVPSDDDTTSNSGSAYIFIKSGGTWTEQAKLTASDPIINDYFGYSVSISGDYAVIGAYFKDSGVGAAYVFKRSGTNWTEQAKLTASDAVSGDYEFFGHGVSIDGDYIVVGAYYKNNGRGAAYVFTRSGTNWTEQAKLTASDAVDYDYFAATVAIDGDYAIIGASAVDDDGSASGAAYVFKRSGTNWTEQVKLTASDAAESDQFGTSVAIDGNYAIVGAFGNEDDGYRSGSAYIFTRSGTNWTEQAKLTASDADADDIFGIVVDIKGNYAIVGAPVDEEAGNRSGSAYIFKRSGSNWTEQTKLIASDADTFDIFGSDVAIDGNNAIVGAPGNNNDGVVYFFASNSFAETYTYNSAWAPSDPNGVATLDDDIIIEMGNATFNASTTANTVTVNPGAGLLLDTGVTLSVTNGISLESNATSYSSVVGDGAISGDIQYHRYVNSNLLGNDLISPPLSGQTWTSFLDPVNATALLSNPGAPTAYAFAPFDKTTGDYENYDFNTIANLTSGIGYRAATNTGETLTFTGTIPATVTLNIIDATTAYSEWNLVGNPYPSYLNVQTFLNHQVESGVSNLNLFVDESAAIYGYDGNAENGWTIYNLANTTASTVMAPGQGFFVAADIASVNAYDLEFTPAMQTTGDSDDFIAGRNAELVYLKLGLSSNTKSYNTDVYFNTNASQGLDKGYDAALWGTEAPEFSIYSHLLQDNVGKPIALQTLNATDLTEISIPLGVNANQGEQITFSISETTLPESVNVYLDDVVANTTTILNSGDYIITPATNLSGTGRFFLRTSEDALSTVDSSFDALNIFALHTSKELVVTGQLQSTTTLEVYDIQGRNVLSKTLDNSVLENRIDVSNLSGGVYVVSVKNNTQQKTQKVVFK</sequence>
<proteinExistence type="predicted"/>
<dbReference type="InterPro" id="IPR028994">
    <property type="entry name" value="Integrin_alpha_N"/>
</dbReference>
<reference evidence="6 7" key="1">
    <citation type="submission" date="2023-01" db="EMBL/GenBank/DDBJ databases">
        <title>Psychroserpens ponticola sp. nov., isolated from seawater.</title>
        <authorList>
            <person name="Kristyanto S."/>
            <person name="Jung J."/>
            <person name="Kim J.M."/>
            <person name="Jeon C.O."/>
        </authorList>
    </citation>
    <scope>NUCLEOTIDE SEQUENCE [LARGE SCALE GENOMIC DNA]</scope>
    <source>
        <strain evidence="6 7">MSW6</strain>
    </source>
</reference>
<keyword evidence="3" id="KW-0325">Glycoprotein</keyword>